<evidence type="ECO:0000313" key="6">
    <source>
        <dbReference type="Proteomes" id="UP000291591"/>
    </source>
</evidence>
<dbReference type="Proteomes" id="UP000291591">
    <property type="component" value="Unassembled WGS sequence"/>
</dbReference>
<comment type="caution">
    <text evidence="5">The sequence shown here is derived from an EMBL/GenBank/DDBJ whole genome shotgun (WGS) entry which is preliminary data.</text>
</comment>
<dbReference type="PROSITE" id="PS50801">
    <property type="entry name" value="STAS"/>
    <property type="match status" value="1"/>
</dbReference>
<comment type="similarity">
    <text evidence="1 2">Belongs to the anti-sigma-factor antagonist family.</text>
</comment>
<dbReference type="Gene3D" id="3.30.750.24">
    <property type="entry name" value="STAS domain"/>
    <property type="match status" value="1"/>
</dbReference>
<name>A0A4Q7V3K3_PSEST</name>
<feature type="domain" description="STAS" evidence="4">
    <location>
        <begin position="15"/>
        <end position="113"/>
    </location>
</feature>
<feature type="region of interest" description="Disordered" evidence="3">
    <location>
        <begin position="1"/>
        <end position="30"/>
    </location>
</feature>
<proteinExistence type="inferred from homology"/>
<dbReference type="InterPro" id="IPR002645">
    <property type="entry name" value="STAS_dom"/>
</dbReference>
<gene>
    <name evidence="5" type="ORF">EV383_4173</name>
</gene>
<dbReference type="PANTHER" id="PTHR33495">
    <property type="entry name" value="ANTI-SIGMA FACTOR ANTAGONIST TM_1081-RELATED-RELATED"/>
    <property type="match status" value="1"/>
</dbReference>
<evidence type="ECO:0000256" key="1">
    <source>
        <dbReference type="ARBA" id="ARBA00009013"/>
    </source>
</evidence>
<organism evidence="5 6">
    <name type="scientific">Pseudonocardia sediminis</name>
    <dbReference type="NCBI Taxonomy" id="1397368"/>
    <lineage>
        <taxon>Bacteria</taxon>
        <taxon>Bacillati</taxon>
        <taxon>Actinomycetota</taxon>
        <taxon>Actinomycetes</taxon>
        <taxon>Pseudonocardiales</taxon>
        <taxon>Pseudonocardiaceae</taxon>
        <taxon>Pseudonocardia</taxon>
    </lineage>
</organism>
<evidence type="ECO:0000256" key="2">
    <source>
        <dbReference type="RuleBase" id="RU003749"/>
    </source>
</evidence>
<evidence type="ECO:0000313" key="5">
    <source>
        <dbReference type="EMBL" id="RZT87263.1"/>
    </source>
</evidence>
<dbReference type="AlphaFoldDB" id="A0A4Q7V3K3"/>
<dbReference type="CDD" id="cd07043">
    <property type="entry name" value="STAS_anti-anti-sigma_factors"/>
    <property type="match status" value="1"/>
</dbReference>
<dbReference type="EMBL" id="SHKL01000001">
    <property type="protein sequence ID" value="RZT87263.1"/>
    <property type="molecule type" value="Genomic_DNA"/>
</dbReference>
<keyword evidence="6" id="KW-1185">Reference proteome</keyword>
<dbReference type="PANTHER" id="PTHR33495:SF2">
    <property type="entry name" value="ANTI-SIGMA FACTOR ANTAGONIST TM_1081-RELATED"/>
    <property type="match status" value="1"/>
</dbReference>
<protein>
    <recommendedName>
        <fullName evidence="2">Anti-sigma factor antagonist</fullName>
    </recommendedName>
</protein>
<dbReference type="RefSeq" id="WP_130291440.1">
    <property type="nucleotide sequence ID" value="NZ_SHKL01000001.1"/>
</dbReference>
<dbReference type="NCBIfam" id="TIGR00377">
    <property type="entry name" value="ant_ant_sig"/>
    <property type="match status" value="1"/>
</dbReference>
<evidence type="ECO:0000259" key="4">
    <source>
        <dbReference type="PROSITE" id="PS50801"/>
    </source>
</evidence>
<dbReference type="OrthoDB" id="9793697at2"/>
<dbReference type="Pfam" id="PF13466">
    <property type="entry name" value="STAS_2"/>
    <property type="match status" value="1"/>
</dbReference>
<dbReference type="InterPro" id="IPR003658">
    <property type="entry name" value="Anti-sigma_ant"/>
</dbReference>
<dbReference type="InterPro" id="IPR036513">
    <property type="entry name" value="STAS_dom_sf"/>
</dbReference>
<accession>A0A4Q7V3K3</accession>
<reference evidence="5 6" key="1">
    <citation type="submission" date="2019-02" db="EMBL/GenBank/DDBJ databases">
        <title>Sequencing the genomes of 1000 actinobacteria strains.</title>
        <authorList>
            <person name="Klenk H.-P."/>
        </authorList>
    </citation>
    <scope>NUCLEOTIDE SEQUENCE [LARGE SCALE GENOMIC DNA]</scope>
    <source>
        <strain evidence="5 6">DSM 45779</strain>
    </source>
</reference>
<sequence>MPADRPPGGSPGTTLSIRHRSTPGEPNLQVSGEIDLATVDVLTDALAETIAGGGTVVVDMSGVTFLDASGIGRLVHAAQVAGTRDSSLRLVGCSGTVRRTLRWAGTGHLLGDG</sequence>
<evidence type="ECO:0000256" key="3">
    <source>
        <dbReference type="SAM" id="MobiDB-lite"/>
    </source>
</evidence>
<dbReference type="SUPFAM" id="SSF52091">
    <property type="entry name" value="SpoIIaa-like"/>
    <property type="match status" value="1"/>
</dbReference>
<dbReference type="InterPro" id="IPR058548">
    <property type="entry name" value="MlaB-like_STAS"/>
</dbReference>
<dbReference type="GO" id="GO:0043856">
    <property type="term" value="F:anti-sigma factor antagonist activity"/>
    <property type="evidence" value="ECO:0007669"/>
    <property type="project" value="InterPro"/>
</dbReference>